<dbReference type="GO" id="GO:0140284">
    <property type="term" value="C:endoplasmic reticulum-endosome membrane contact site"/>
    <property type="evidence" value="ECO:0007669"/>
    <property type="project" value="TreeGrafter"/>
</dbReference>
<dbReference type="GO" id="GO:0012505">
    <property type="term" value="C:endomembrane system"/>
    <property type="evidence" value="ECO:0007669"/>
    <property type="project" value="TreeGrafter"/>
</dbReference>
<name>A0A8S1C1Y8_9INSE</name>
<comment type="caution">
    <text evidence="4">The sequence shown here is derived from an EMBL/GenBank/DDBJ whole genome shotgun (WGS) entry which is preliminary data.</text>
</comment>
<dbReference type="SUPFAM" id="SSF49354">
    <property type="entry name" value="PapD-like"/>
    <property type="match status" value="1"/>
</dbReference>
<evidence type="ECO:0000259" key="3">
    <source>
        <dbReference type="PROSITE" id="PS50202"/>
    </source>
</evidence>
<feature type="transmembrane region" description="Helical" evidence="1">
    <location>
        <begin position="181"/>
        <end position="198"/>
    </location>
</feature>
<keyword evidence="5" id="KW-1185">Reference proteome</keyword>
<dbReference type="InterPro" id="IPR000535">
    <property type="entry name" value="MSP_dom"/>
</dbReference>
<dbReference type="PANTHER" id="PTHR46384:SF1">
    <property type="entry name" value="MOTILE SPERM DOMAIN-CONTAINING PROTEIN 2"/>
    <property type="match status" value="1"/>
</dbReference>
<evidence type="ECO:0000313" key="5">
    <source>
        <dbReference type="Proteomes" id="UP000494165"/>
    </source>
</evidence>
<dbReference type="Gene3D" id="2.60.40.10">
    <property type="entry name" value="Immunoglobulins"/>
    <property type="match status" value="1"/>
</dbReference>
<evidence type="ECO:0000256" key="1">
    <source>
        <dbReference type="SAM" id="Phobius"/>
    </source>
</evidence>
<dbReference type="Proteomes" id="UP000494165">
    <property type="component" value="Unassembled WGS sequence"/>
</dbReference>
<sequence length="485" mass="55100">MTAAESSKELVSELRQAFFDKLKSDSASITDGSFHPADMNRITANDDWLKRFLKHQDQDVKEALKMLWDSCEWRNSFGTNDVKIEMFAHAPFQDEGGLFAHNRDKDGKPLLIFRVKTHTKGQHNMDDLKKYTIYWFERLERQTKGDQITLFFDMSDCGLGNMDMEFTKYLINLFKCYYPSFLNYIIVFEMPWILNAAFKIIKSWLPPKAAEKIKSVDKKTVTNYIPIDQCLASWGGSDDYDFSFQPEVIKDDGRKKVHFADTNGTPDIPKANGMTLLSIQPNDVLVFLPNNEELHGSVSVTNISSSDVTFKIKTTSPEKFRVRPSMGLLSPQASASINVVLQHGYFRPGLAKDKFLIMALPVTESGKEVSEIWKGGNIGSQVEQHRLKCSTDAPGVVSTVPDSPGKEFPADPNKQLSTMAAEMKRMLHSQQEIQRSLRTNRMLMWLNFLLTLVLAVAIWFTVISEPKFEESSENPNLFSVNADEL</sequence>
<dbReference type="PROSITE" id="PS50202">
    <property type="entry name" value="MSP"/>
    <property type="match status" value="1"/>
</dbReference>
<feature type="domain" description="CRAL-TRIO" evidence="2">
    <location>
        <begin position="96"/>
        <end position="242"/>
    </location>
</feature>
<keyword evidence="1" id="KW-1133">Transmembrane helix</keyword>
<dbReference type="PANTHER" id="PTHR46384">
    <property type="entry name" value="MOTILE SPERM DOMAIN-CONTAINING PROTEIN 2"/>
    <property type="match status" value="1"/>
</dbReference>
<accession>A0A8S1C1Y8</accession>
<proteinExistence type="predicted"/>
<organism evidence="4 5">
    <name type="scientific">Cloeon dipterum</name>
    <dbReference type="NCBI Taxonomy" id="197152"/>
    <lineage>
        <taxon>Eukaryota</taxon>
        <taxon>Metazoa</taxon>
        <taxon>Ecdysozoa</taxon>
        <taxon>Arthropoda</taxon>
        <taxon>Hexapoda</taxon>
        <taxon>Insecta</taxon>
        <taxon>Pterygota</taxon>
        <taxon>Palaeoptera</taxon>
        <taxon>Ephemeroptera</taxon>
        <taxon>Pisciforma</taxon>
        <taxon>Baetidae</taxon>
        <taxon>Cloeon</taxon>
    </lineage>
</organism>
<dbReference type="SUPFAM" id="SSF46938">
    <property type="entry name" value="CRAL/TRIO N-terminal domain"/>
    <property type="match status" value="1"/>
</dbReference>
<dbReference type="InterPro" id="IPR008962">
    <property type="entry name" value="PapD-like_sf"/>
</dbReference>
<dbReference type="InterPro" id="IPR036865">
    <property type="entry name" value="CRAL-TRIO_dom_sf"/>
</dbReference>
<keyword evidence="1" id="KW-0812">Transmembrane</keyword>
<keyword evidence="1" id="KW-0472">Membrane</keyword>
<dbReference type="SMART" id="SM00516">
    <property type="entry name" value="SEC14"/>
    <property type="match status" value="1"/>
</dbReference>
<evidence type="ECO:0008006" key="6">
    <source>
        <dbReference type="Google" id="ProtNLM"/>
    </source>
</evidence>
<dbReference type="InterPro" id="IPR053012">
    <property type="entry name" value="ER-organelle_contact"/>
</dbReference>
<evidence type="ECO:0000313" key="4">
    <source>
        <dbReference type="EMBL" id="CAB3364898.1"/>
    </source>
</evidence>
<dbReference type="EMBL" id="CADEPI010000018">
    <property type="protein sequence ID" value="CAB3364898.1"/>
    <property type="molecule type" value="Genomic_DNA"/>
</dbReference>
<dbReference type="Pfam" id="PF00650">
    <property type="entry name" value="CRAL_TRIO"/>
    <property type="match status" value="1"/>
</dbReference>
<dbReference type="OrthoDB" id="75724at2759"/>
<feature type="domain" description="MSP" evidence="3">
    <location>
        <begin position="276"/>
        <end position="391"/>
    </location>
</feature>
<dbReference type="CDD" id="cd00170">
    <property type="entry name" value="SEC14"/>
    <property type="match status" value="1"/>
</dbReference>
<feature type="transmembrane region" description="Helical" evidence="1">
    <location>
        <begin position="443"/>
        <end position="463"/>
    </location>
</feature>
<protein>
    <recommendedName>
        <fullName evidence="6">Major sperm protein</fullName>
    </recommendedName>
</protein>
<dbReference type="Pfam" id="PF00635">
    <property type="entry name" value="Motile_Sperm"/>
    <property type="match status" value="1"/>
</dbReference>
<evidence type="ECO:0000259" key="2">
    <source>
        <dbReference type="PROSITE" id="PS50191"/>
    </source>
</evidence>
<dbReference type="Gene3D" id="3.40.525.10">
    <property type="entry name" value="CRAL-TRIO lipid binding domain"/>
    <property type="match status" value="1"/>
</dbReference>
<dbReference type="InterPro" id="IPR001251">
    <property type="entry name" value="CRAL-TRIO_dom"/>
</dbReference>
<dbReference type="InterPro" id="IPR013783">
    <property type="entry name" value="Ig-like_fold"/>
</dbReference>
<dbReference type="InterPro" id="IPR036273">
    <property type="entry name" value="CRAL/TRIO_N_dom_sf"/>
</dbReference>
<dbReference type="SUPFAM" id="SSF52087">
    <property type="entry name" value="CRAL/TRIO domain"/>
    <property type="match status" value="1"/>
</dbReference>
<dbReference type="PROSITE" id="PS50191">
    <property type="entry name" value="CRAL_TRIO"/>
    <property type="match status" value="1"/>
</dbReference>
<dbReference type="AlphaFoldDB" id="A0A8S1C1Y8"/>
<reference evidence="4 5" key="1">
    <citation type="submission" date="2020-04" db="EMBL/GenBank/DDBJ databases">
        <authorList>
            <person name="Alioto T."/>
            <person name="Alioto T."/>
            <person name="Gomez Garrido J."/>
        </authorList>
    </citation>
    <scope>NUCLEOTIDE SEQUENCE [LARGE SCALE GENOMIC DNA]</scope>
</reference>
<gene>
    <name evidence="4" type="ORF">CLODIP_2_CD12430</name>
</gene>